<organism evidence="1">
    <name type="scientific">marine sediment metagenome</name>
    <dbReference type="NCBI Taxonomy" id="412755"/>
    <lineage>
        <taxon>unclassified sequences</taxon>
        <taxon>metagenomes</taxon>
        <taxon>ecological metagenomes</taxon>
    </lineage>
</organism>
<evidence type="ECO:0000313" key="1">
    <source>
        <dbReference type="EMBL" id="KKL62166.1"/>
    </source>
</evidence>
<evidence type="ECO:0008006" key="2">
    <source>
        <dbReference type="Google" id="ProtNLM"/>
    </source>
</evidence>
<accession>A0A0F9E7G7</accession>
<proteinExistence type="predicted"/>
<protein>
    <recommendedName>
        <fullName evidence="2">THUMP domain-containing protein</fullName>
    </recommendedName>
</protein>
<comment type="caution">
    <text evidence="1">The sequence shown here is derived from an EMBL/GenBank/DDBJ whole genome shotgun (WGS) entry which is preliminary data.</text>
</comment>
<dbReference type="AlphaFoldDB" id="A0A0F9E7G7"/>
<dbReference type="Pfam" id="PF01986">
    <property type="entry name" value="DUF123"/>
    <property type="match status" value="1"/>
</dbReference>
<name>A0A0F9E7G7_9ZZZZ</name>
<sequence length="76" mass="8652">MSIERVFAIRRTDKIESKIVNALQSICNDHVKGFGASDSKAKSHLFFFKKPPFRLKEFMNIVLDLKTSSGAYITKT</sequence>
<gene>
    <name evidence="1" type="ORF">LCGC14_2187930</name>
</gene>
<dbReference type="InterPro" id="IPR002837">
    <property type="entry name" value="DUF123"/>
</dbReference>
<reference evidence="1" key="1">
    <citation type="journal article" date="2015" name="Nature">
        <title>Complex archaea that bridge the gap between prokaryotes and eukaryotes.</title>
        <authorList>
            <person name="Spang A."/>
            <person name="Saw J.H."/>
            <person name="Jorgensen S.L."/>
            <person name="Zaremba-Niedzwiedzka K."/>
            <person name="Martijn J."/>
            <person name="Lind A.E."/>
            <person name="van Eijk R."/>
            <person name="Schleper C."/>
            <person name="Guy L."/>
            <person name="Ettema T.J."/>
        </authorList>
    </citation>
    <scope>NUCLEOTIDE SEQUENCE</scope>
</reference>
<dbReference type="EMBL" id="LAZR01028578">
    <property type="protein sequence ID" value="KKL62166.1"/>
    <property type="molecule type" value="Genomic_DNA"/>
</dbReference>